<keyword evidence="1" id="KW-0732">Signal</keyword>
<reference evidence="2 3" key="1">
    <citation type="submission" date="2020-12" db="EMBL/GenBank/DDBJ databases">
        <authorList>
            <person name="Shan Y."/>
        </authorList>
    </citation>
    <scope>NUCLEOTIDE SEQUENCE [LARGE SCALE GENOMIC DNA]</scope>
    <source>
        <strain evidence="3">csc3.9</strain>
    </source>
</reference>
<dbReference type="RefSeq" id="WP_198569855.1">
    <property type="nucleotide sequence ID" value="NZ_CP066167.1"/>
</dbReference>
<evidence type="ECO:0000313" key="3">
    <source>
        <dbReference type="Proteomes" id="UP000596063"/>
    </source>
</evidence>
<dbReference type="KEGG" id="snan:I6N98_00315"/>
<protein>
    <submittedName>
        <fullName evidence="2">Uncharacterized protein</fullName>
    </submittedName>
</protein>
<gene>
    <name evidence="2" type="ORF">I6N98_00315</name>
</gene>
<proteinExistence type="predicted"/>
<dbReference type="EMBL" id="CP066167">
    <property type="protein sequence ID" value="QQD18358.1"/>
    <property type="molecule type" value="Genomic_DNA"/>
</dbReference>
<evidence type="ECO:0000313" key="2">
    <source>
        <dbReference type="EMBL" id="QQD18358.1"/>
    </source>
</evidence>
<keyword evidence="3" id="KW-1185">Reference proteome</keyword>
<sequence>MKTFTSAIALLVASTVATAAEPQAGTKSLVVAYNEASRVEMSTASEPVYVSEAKTDRVLAKTLDVVSASLSVELDNSNQFKIAEETR</sequence>
<organism evidence="2 3">
    <name type="scientific">Spongiibacter nanhainus</name>
    <dbReference type="NCBI Taxonomy" id="2794344"/>
    <lineage>
        <taxon>Bacteria</taxon>
        <taxon>Pseudomonadati</taxon>
        <taxon>Pseudomonadota</taxon>
        <taxon>Gammaproteobacteria</taxon>
        <taxon>Cellvibrionales</taxon>
        <taxon>Spongiibacteraceae</taxon>
        <taxon>Spongiibacter</taxon>
    </lineage>
</organism>
<accession>A0A7T4R0W2</accession>
<name>A0A7T4R0W2_9GAMM</name>
<feature type="signal peptide" evidence="1">
    <location>
        <begin position="1"/>
        <end position="19"/>
    </location>
</feature>
<feature type="chain" id="PRO_5032630970" evidence="1">
    <location>
        <begin position="20"/>
        <end position="87"/>
    </location>
</feature>
<evidence type="ECO:0000256" key="1">
    <source>
        <dbReference type="SAM" id="SignalP"/>
    </source>
</evidence>
<dbReference type="AlphaFoldDB" id="A0A7T4R0W2"/>
<dbReference type="Proteomes" id="UP000596063">
    <property type="component" value="Chromosome"/>
</dbReference>